<evidence type="ECO:0000256" key="1">
    <source>
        <dbReference type="SAM" id="Phobius"/>
    </source>
</evidence>
<sequence>MSRPVRKTINSGVLERVKDLFGVLVALRDGLTLSAIGGAVLVITIDFLSACVANLCKCCFFRVSCASSFLEYSLNKASLSVIQFVGLFSPYTHRKIFVTIFSV</sequence>
<organism evidence="2 3">
    <name type="scientific">Araneus ventricosus</name>
    <name type="common">Orbweaver spider</name>
    <name type="synonym">Epeira ventricosa</name>
    <dbReference type="NCBI Taxonomy" id="182803"/>
    <lineage>
        <taxon>Eukaryota</taxon>
        <taxon>Metazoa</taxon>
        <taxon>Ecdysozoa</taxon>
        <taxon>Arthropoda</taxon>
        <taxon>Chelicerata</taxon>
        <taxon>Arachnida</taxon>
        <taxon>Araneae</taxon>
        <taxon>Araneomorphae</taxon>
        <taxon>Entelegynae</taxon>
        <taxon>Araneoidea</taxon>
        <taxon>Araneidae</taxon>
        <taxon>Araneus</taxon>
    </lineage>
</organism>
<protein>
    <submittedName>
        <fullName evidence="2">Uncharacterized protein</fullName>
    </submittedName>
</protein>
<keyword evidence="1" id="KW-0812">Transmembrane</keyword>
<keyword evidence="1" id="KW-0472">Membrane</keyword>
<name>A0A4Y2HDK6_ARAVE</name>
<accession>A0A4Y2HDK6</accession>
<feature type="transmembrane region" description="Helical" evidence="1">
    <location>
        <begin position="20"/>
        <end position="48"/>
    </location>
</feature>
<proteinExistence type="predicted"/>
<gene>
    <name evidence="2" type="ORF">AVEN_64629_1</name>
</gene>
<dbReference type="EMBL" id="BGPR01001865">
    <property type="protein sequence ID" value="GBM63387.1"/>
    <property type="molecule type" value="Genomic_DNA"/>
</dbReference>
<keyword evidence="1" id="KW-1133">Transmembrane helix</keyword>
<evidence type="ECO:0000313" key="3">
    <source>
        <dbReference type="Proteomes" id="UP000499080"/>
    </source>
</evidence>
<comment type="caution">
    <text evidence="2">The sequence shown here is derived from an EMBL/GenBank/DDBJ whole genome shotgun (WGS) entry which is preliminary data.</text>
</comment>
<reference evidence="2 3" key="1">
    <citation type="journal article" date="2019" name="Sci. Rep.">
        <title>Orb-weaving spider Araneus ventricosus genome elucidates the spidroin gene catalogue.</title>
        <authorList>
            <person name="Kono N."/>
            <person name="Nakamura H."/>
            <person name="Ohtoshi R."/>
            <person name="Moran D.A.P."/>
            <person name="Shinohara A."/>
            <person name="Yoshida Y."/>
            <person name="Fujiwara M."/>
            <person name="Mori M."/>
            <person name="Tomita M."/>
            <person name="Arakawa K."/>
        </authorList>
    </citation>
    <scope>NUCLEOTIDE SEQUENCE [LARGE SCALE GENOMIC DNA]</scope>
</reference>
<evidence type="ECO:0000313" key="2">
    <source>
        <dbReference type="EMBL" id="GBM63387.1"/>
    </source>
</evidence>
<dbReference type="Proteomes" id="UP000499080">
    <property type="component" value="Unassembled WGS sequence"/>
</dbReference>
<dbReference type="AlphaFoldDB" id="A0A4Y2HDK6"/>
<keyword evidence="3" id="KW-1185">Reference proteome</keyword>